<keyword evidence="2" id="KW-1185">Reference proteome</keyword>
<name>A0ABQ2LER7_9PROT</name>
<comment type="caution">
    <text evidence="1">The sequence shown here is derived from an EMBL/GenBank/DDBJ whole genome shotgun (WGS) entry which is preliminary data.</text>
</comment>
<evidence type="ECO:0000313" key="1">
    <source>
        <dbReference type="EMBL" id="GGO14116.1"/>
    </source>
</evidence>
<dbReference type="Proteomes" id="UP000602381">
    <property type="component" value="Unassembled WGS sequence"/>
</dbReference>
<sequence>MQPNGVLITARQRGETLALLVGGLFLLASLAEILAPISDYTADLICRGMTDDAPVSGFAPCHAGITREQAFSLAAPDLRDGFAPGSAFEFACVSATGGVVGLLWRKAAIGFVKAWVPP</sequence>
<dbReference type="EMBL" id="BMOV01000007">
    <property type="protein sequence ID" value="GGO14116.1"/>
    <property type="molecule type" value="Genomic_DNA"/>
</dbReference>
<reference evidence="2" key="1">
    <citation type="journal article" date="2019" name="Int. J. Syst. Evol. Microbiol.">
        <title>The Global Catalogue of Microorganisms (GCM) 10K type strain sequencing project: providing services to taxonomists for standard genome sequencing and annotation.</title>
        <authorList>
            <consortium name="The Broad Institute Genomics Platform"/>
            <consortium name="The Broad Institute Genome Sequencing Center for Infectious Disease"/>
            <person name="Wu L."/>
            <person name="Ma J."/>
        </authorList>
    </citation>
    <scope>NUCLEOTIDE SEQUENCE [LARGE SCALE GENOMIC DNA]</scope>
    <source>
        <strain evidence="2">JCM 17843</strain>
    </source>
</reference>
<organism evidence="1 2">
    <name type="scientific">Iodidimonas muriae</name>
    <dbReference type="NCBI Taxonomy" id="261467"/>
    <lineage>
        <taxon>Bacteria</taxon>
        <taxon>Pseudomonadati</taxon>
        <taxon>Pseudomonadota</taxon>
        <taxon>Alphaproteobacteria</taxon>
        <taxon>Iodidimonadales</taxon>
        <taxon>Iodidimonadaceae</taxon>
        <taxon>Iodidimonas</taxon>
    </lineage>
</organism>
<proteinExistence type="predicted"/>
<dbReference type="RefSeq" id="WP_150005471.1">
    <property type="nucleotide sequence ID" value="NZ_BMOV01000007.1"/>
</dbReference>
<evidence type="ECO:0000313" key="2">
    <source>
        <dbReference type="Proteomes" id="UP000602381"/>
    </source>
</evidence>
<accession>A0ABQ2LER7</accession>
<protein>
    <submittedName>
        <fullName evidence="1">Uncharacterized protein</fullName>
    </submittedName>
</protein>
<gene>
    <name evidence="1" type="ORF">GCM10007972_20910</name>
</gene>